<evidence type="ECO:0000313" key="1">
    <source>
        <dbReference type="EMBL" id="TRL27766.1"/>
    </source>
</evidence>
<sequence length="258" mass="28780">MKQFISRELYNYWREIKGGRSAPDRSEIDPAQIRHVLADAFIIEADKQSRFPIRLCGARVNALWSADQKGRSFLELWDQAERIDIQAIFQTLMDGVVPVVAGARGSTASGYETSDFELLLLPLRHLGKTHSRVLGSLAPIDRAFWPGQAPLDLLRLSSLRILNEERTIAFPLQGRSSPTKLSARRPCLTVYRGGEGRIAEATRTPEDCDADLQSLVRLDRSKHYRSQTPASKSSLFVPSDVGIDTLFATPFAGGNKDR</sequence>
<organism evidence="1 2">
    <name type="scientific">Methylosinus sporium</name>
    <dbReference type="NCBI Taxonomy" id="428"/>
    <lineage>
        <taxon>Bacteria</taxon>
        <taxon>Pseudomonadati</taxon>
        <taxon>Pseudomonadota</taxon>
        <taxon>Alphaproteobacteria</taxon>
        <taxon>Hyphomicrobiales</taxon>
        <taxon>Methylocystaceae</taxon>
        <taxon>Methylosinus</taxon>
    </lineage>
</organism>
<comment type="caution">
    <text evidence="1">The sequence shown here is derived from an EMBL/GenBank/DDBJ whole genome shotgun (WGS) entry which is preliminary data.</text>
</comment>
<dbReference type="Proteomes" id="UP000316781">
    <property type="component" value="Unassembled WGS sequence"/>
</dbReference>
<gene>
    <name evidence="1" type="ORF">FM996_18765</name>
</gene>
<evidence type="ECO:0000313" key="2">
    <source>
        <dbReference type="Proteomes" id="UP000316781"/>
    </source>
</evidence>
<name>A0A549SEZ2_METSR</name>
<protein>
    <submittedName>
        <fullName evidence="1">PAS domain-containing protein</fullName>
    </submittedName>
</protein>
<dbReference type="EMBL" id="VJMF01000087">
    <property type="protein sequence ID" value="TRL27766.1"/>
    <property type="molecule type" value="Genomic_DNA"/>
</dbReference>
<dbReference type="RefSeq" id="WP_142864291.1">
    <property type="nucleotide sequence ID" value="NZ_VJMF01000087.1"/>
</dbReference>
<accession>A0A549SEZ2</accession>
<dbReference type="Pfam" id="PF07310">
    <property type="entry name" value="PAS_5"/>
    <property type="match status" value="1"/>
</dbReference>
<dbReference type="InterPro" id="IPR009922">
    <property type="entry name" value="DUF1457"/>
</dbReference>
<dbReference type="AlphaFoldDB" id="A0A549SEZ2"/>
<proteinExistence type="predicted"/>
<reference evidence="1 2" key="1">
    <citation type="submission" date="2019-07" db="EMBL/GenBank/DDBJ databases">
        <title>Ln-dependent methylotrophs.</title>
        <authorList>
            <person name="Tani A."/>
        </authorList>
    </citation>
    <scope>NUCLEOTIDE SEQUENCE [LARGE SCALE GENOMIC DNA]</scope>
    <source>
        <strain evidence="1 2">SM89A</strain>
    </source>
</reference>